<evidence type="ECO:0000313" key="7">
    <source>
        <dbReference type="EMBL" id="CAH0105412.1"/>
    </source>
</evidence>
<keyword evidence="4" id="KW-0720">Serine protease</keyword>
<keyword evidence="3" id="KW-0378">Hydrolase</keyword>
<comment type="similarity">
    <text evidence="1">Belongs to the peptidase S1 family.</text>
</comment>
<dbReference type="InterPro" id="IPR018114">
    <property type="entry name" value="TRYPSIN_HIS"/>
</dbReference>
<keyword evidence="8" id="KW-1185">Reference proteome</keyword>
<dbReference type="SUPFAM" id="SSF50494">
    <property type="entry name" value="Trypsin-like serine proteases"/>
    <property type="match status" value="1"/>
</dbReference>
<comment type="caution">
    <text evidence="7">The sequence shown here is derived from an EMBL/GenBank/DDBJ whole genome shotgun (WGS) entry which is preliminary data.</text>
</comment>
<evidence type="ECO:0000256" key="5">
    <source>
        <dbReference type="ARBA" id="ARBA00023157"/>
    </source>
</evidence>
<dbReference type="Gene3D" id="2.40.10.10">
    <property type="entry name" value="Trypsin-like serine proteases"/>
    <property type="match status" value="2"/>
</dbReference>
<dbReference type="PANTHER" id="PTHR24276:SF91">
    <property type="entry name" value="AT26814P-RELATED"/>
    <property type="match status" value="1"/>
</dbReference>
<dbReference type="InterPro" id="IPR001254">
    <property type="entry name" value="Trypsin_dom"/>
</dbReference>
<evidence type="ECO:0000256" key="3">
    <source>
        <dbReference type="ARBA" id="ARBA00022801"/>
    </source>
</evidence>
<dbReference type="Proteomes" id="UP000789390">
    <property type="component" value="Unassembled WGS sequence"/>
</dbReference>
<keyword evidence="2" id="KW-0645">Protease</keyword>
<evidence type="ECO:0000259" key="6">
    <source>
        <dbReference type="PROSITE" id="PS50240"/>
    </source>
</evidence>
<dbReference type="Pfam" id="PF00089">
    <property type="entry name" value="Trypsin"/>
    <property type="match status" value="2"/>
</dbReference>
<dbReference type="PROSITE" id="PS50240">
    <property type="entry name" value="TRYPSIN_DOM"/>
    <property type="match status" value="1"/>
</dbReference>
<reference evidence="7" key="1">
    <citation type="submission" date="2021-11" db="EMBL/GenBank/DDBJ databases">
        <authorList>
            <person name="Schell T."/>
        </authorList>
    </citation>
    <scope>NUCLEOTIDE SEQUENCE</scope>
    <source>
        <strain evidence="7">M5</strain>
    </source>
</reference>
<name>A0A8J2RT35_9CRUS</name>
<evidence type="ECO:0000256" key="2">
    <source>
        <dbReference type="ARBA" id="ARBA00022670"/>
    </source>
</evidence>
<dbReference type="OrthoDB" id="6755574at2759"/>
<evidence type="ECO:0000256" key="4">
    <source>
        <dbReference type="ARBA" id="ARBA00022825"/>
    </source>
</evidence>
<feature type="domain" description="Peptidase S1" evidence="6">
    <location>
        <begin position="83"/>
        <end position="302"/>
    </location>
</feature>
<evidence type="ECO:0000313" key="8">
    <source>
        <dbReference type="Proteomes" id="UP000789390"/>
    </source>
</evidence>
<proteinExistence type="inferred from homology"/>
<dbReference type="PANTHER" id="PTHR24276">
    <property type="entry name" value="POLYSERASE-RELATED"/>
    <property type="match status" value="1"/>
</dbReference>
<dbReference type="InterPro" id="IPR009003">
    <property type="entry name" value="Peptidase_S1_PA"/>
</dbReference>
<dbReference type="InterPro" id="IPR043504">
    <property type="entry name" value="Peptidase_S1_PA_chymotrypsin"/>
</dbReference>
<dbReference type="SMART" id="SM00020">
    <property type="entry name" value="Tryp_SPc"/>
    <property type="match status" value="1"/>
</dbReference>
<organism evidence="7 8">
    <name type="scientific">Daphnia galeata</name>
    <dbReference type="NCBI Taxonomy" id="27404"/>
    <lineage>
        <taxon>Eukaryota</taxon>
        <taxon>Metazoa</taxon>
        <taxon>Ecdysozoa</taxon>
        <taxon>Arthropoda</taxon>
        <taxon>Crustacea</taxon>
        <taxon>Branchiopoda</taxon>
        <taxon>Diplostraca</taxon>
        <taxon>Cladocera</taxon>
        <taxon>Anomopoda</taxon>
        <taxon>Daphniidae</taxon>
        <taxon>Daphnia</taxon>
    </lineage>
</organism>
<dbReference type="AlphaFoldDB" id="A0A8J2RT35"/>
<dbReference type="InterPro" id="IPR050430">
    <property type="entry name" value="Peptidase_S1"/>
</dbReference>
<sequence>MSLDSAYSYFKEELSDINMFENRRLNIIANNNQLLEEAQEMKKAHLTNIVIALVCLDGFVHCESYSPLIHDSNLGAGVPNVKIMGGSTVDLATKPAVAGEFPSMALLRLVNGNICGGTLIGPSHVLTAAHCLAETCKPGKPGCFSIEPLEPFVRGYSTYYLSPAIITGWGRTSSGGYLNVLLKTNVTINNNSLCDNYIDIPEPIAADKICSIGPPAIRFLQGDGGGPIFVNGVQVGIISVGYTNFRGLSRNGPPPPPPSLLPESTHVSLPISDGLPPPKPTNLHQQLAKTFHYYKYLIDFYSNQTTSKTHLIPYKQPDSYPILQTSLYLDV</sequence>
<protein>
    <recommendedName>
        <fullName evidence="6">Peptidase S1 domain-containing protein</fullName>
    </recommendedName>
</protein>
<dbReference type="GO" id="GO:0004252">
    <property type="term" value="F:serine-type endopeptidase activity"/>
    <property type="evidence" value="ECO:0007669"/>
    <property type="project" value="InterPro"/>
</dbReference>
<evidence type="ECO:0000256" key="1">
    <source>
        <dbReference type="ARBA" id="ARBA00007664"/>
    </source>
</evidence>
<dbReference type="InterPro" id="IPR001314">
    <property type="entry name" value="Peptidase_S1A"/>
</dbReference>
<dbReference type="PRINTS" id="PR00722">
    <property type="entry name" value="CHYMOTRYPSIN"/>
</dbReference>
<keyword evidence="5" id="KW-1015">Disulfide bond</keyword>
<dbReference type="EMBL" id="CAKKLH010000183">
    <property type="protein sequence ID" value="CAH0105412.1"/>
    <property type="molecule type" value="Genomic_DNA"/>
</dbReference>
<dbReference type="GO" id="GO:0006508">
    <property type="term" value="P:proteolysis"/>
    <property type="evidence" value="ECO:0007669"/>
    <property type="project" value="UniProtKB-KW"/>
</dbReference>
<gene>
    <name evidence="7" type="ORF">DGAL_LOCUS8433</name>
</gene>
<accession>A0A8J2RT35</accession>
<dbReference type="PROSITE" id="PS00134">
    <property type="entry name" value="TRYPSIN_HIS"/>
    <property type="match status" value="1"/>
</dbReference>